<dbReference type="SUPFAM" id="SSF52922">
    <property type="entry name" value="TK C-terminal domain-like"/>
    <property type="match status" value="1"/>
</dbReference>
<gene>
    <name evidence="13" type="primary">tkt</name>
    <name evidence="13" type="ORF">JMJ56_03440</name>
</gene>
<dbReference type="Gene3D" id="3.40.50.970">
    <property type="match status" value="2"/>
</dbReference>
<dbReference type="PROSITE" id="PS00801">
    <property type="entry name" value="TRANSKETOLASE_1"/>
    <property type="match status" value="1"/>
</dbReference>
<accession>A0ABS1TX73</accession>
<dbReference type="CDD" id="cd02012">
    <property type="entry name" value="TPP_TK"/>
    <property type="match status" value="1"/>
</dbReference>
<organism evidence="13 14">
    <name type="scientific">Belnapia arida</name>
    <dbReference type="NCBI Taxonomy" id="2804533"/>
    <lineage>
        <taxon>Bacteria</taxon>
        <taxon>Pseudomonadati</taxon>
        <taxon>Pseudomonadota</taxon>
        <taxon>Alphaproteobacteria</taxon>
        <taxon>Acetobacterales</taxon>
        <taxon>Roseomonadaceae</taxon>
        <taxon>Belnapia</taxon>
    </lineage>
</organism>
<feature type="domain" description="Transketolase-like pyrimidine-binding" evidence="12">
    <location>
        <begin position="375"/>
        <end position="547"/>
    </location>
</feature>
<dbReference type="SMART" id="SM00861">
    <property type="entry name" value="Transket_pyr"/>
    <property type="match status" value="1"/>
</dbReference>
<evidence type="ECO:0000256" key="4">
    <source>
        <dbReference type="ARBA" id="ARBA00022679"/>
    </source>
</evidence>
<evidence type="ECO:0000256" key="2">
    <source>
        <dbReference type="ARBA" id="ARBA00011738"/>
    </source>
</evidence>
<dbReference type="InterPro" id="IPR009014">
    <property type="entry name" value="Transketo_C/PFOR_II"/>
</dbReference>
<dbReference type="Pfam" id="PF00456">
    <property type="entry name" value="Transketolase_N"/>
    <property type="match status" value="1"/>
</dbReference>
<comment type="subunit">
    <text evidence="2 11">Homodimer.</text>
</comment>
<evidence type="ECO:0000256" key="8">
    <source>
        <dbReference type="ARBA" id="ARBA00023052"/>
    </source>
</evidence>
<dbReference type="InterPro" id="IPR005474">
    <property type="entry name" value="Transketolase_N"/>
</dbReference>
<evidence type="ECO:0000259" key="12">
    <source>
        <dbReference type="SMART" id="SM00861"/>
    </source>
</evidence>
<keyword evidence="8 11" id="KW-0786">Thiamine pyrophosphate</keyword>
<dbReference type="InterPro" id="IPR005478">
    <property type="entry name" value="Transketolase_bac-like"/>
</dbReference>
<dbReference type="EC" id="2.2.1.1" evidence="3 10"/>
<comment type="cofactor">
    <cofactor evidence="11">
        <name>Mg(2+)</name>
        <dbReference type="ChEBI" id="CHEBI:18420"/>
    </cofactor>
    <cofactor evidence="11">
        <name>Ca(2+)</name>
        <dbReference type="ChEBI" id="CHEBI:29108"/>
    </cofactor>
    <cofactor evidence="11">
        <name>Mn(2+)</name>
        <dbReference type="ChEBI" id="CHEBI:29035"/>
    </cofactor>
    <cofactor evidence="11">
        <name>Co(2+)</name>
        <dbReference type="ChEBI" id="CHEBI:48828"/>
    </cofactor>
    <text evidence="11">Binds 1 Mg(2+) ion per subunit. Can also utilize other divalent metal cations, such as Ca(2+), Mn(2+) and Co(2+).</text>
</comment>
<dbReference type="Proteomes" id="UP000660885">
    <property type="component" value="Unassembled WGS sequence"/>
</dbReference>
<comment type="cofactor">
    <cofactor evidence="11">
        <name>thiamine diphosphate</name>
        <dbReference type="ChEBI" id="CHEBI:58937"/>
    </cofactor>
    <text evidence="11">Binds 1 thiamine pyrophosphate per subunit.</text>
</comment>
<dbReference type="EMBL" id="JAETWB010000001">
    <property type="protein sequence ID" value="MBL6077045.1"/>
    <property type="molecule type" value="Genomic_DNA"/>
</dbReference>
<dbReference type="InterPro" id="IPR029061">
    <property type="entry name" value="THDP-binding"/>
</dbReference>
<keyword evidence="7 11" id="KW-0460">Magnesium</keyword>
<evidence type="ECO:0000256" key="9">
    <source>
        <dbReference type="ARBA" id="ARBA00049473"/>
    </source>
</evidence>
<proteinExistence type="inferred from homology"/>
<evidence type="ECO:0000313" key="14">
    <source>
        <dbReference type="Proteomes" id="UP000660885"/>
    </source>
</evidence>
<keyword evidence="6 11" id="KW-0106">Calcium</keyword>
<dbReference type="CDD" id="cd07033">
    <property type="entry name" value="TPP_PYR_DXS_TK_like"/>
    <property type="match status" value="1"/>
</dbReference>
<dbReference type="PROSITE" id="PS00802">
    <property type="entry name" value="TRANSKETOLASE_2"/>
    <property type="match status" value="1"/>
</dbReference>
<evidence type="ECO:0000256" key="1">
    <source>
        <dbReference type="ARBA" id="ARBA00007131"/>
    </source>
</evidence>
<dbReference type="NCBIfam" id="TIGR00232">
    <property type="entry name" value="tktlase_bact"/>
    <property type="match status" value="1"/>
</dbReference>
<dbReference type="RefSeq" id="WP_202830184.1">
    <property type="nucleotide sequence ID" value="NZ_JAETWB010000001.1"/>
</dbReference>
<dbReference type="Gene3D" id="3.40.50.920">
    <property type="match status" value="1"/>
</dbReference>
<dbReference type="PANTHER" id="PTHR43522">
    <property type="entry name" value="TRANSKETOLASE"/>
    <property type="match status" value="1"/>
</dbReference>
<dbReference type="Pfam" id="PF22613">
    <property type="entry name" value="Transketolase_C_1"/>
    <property type="match status" value="1"/>
</dbReference>
<evidence type="ECO:0000256" key="6">
    <source>
        <dbReference type="ARBA" id="ARBA00022837"/>
    </source>
</evidence>
<dbReference type="GO" id="GO:0004802">
    <property type="term" value="F:transketolase activity"/>
    <property type="evidence" value="ECO:0007669"/>
    <property type="project" value="UniProtKB-EC"/>
</dbReference>
<keyword evidence="14" id="KW-1185">Reference proteome</keyword>
<evidence type="ECO:0000256" key="11">
    <source>
        <dbReference type="RuleBase" id="RU004996"/>
    </source>
</evidence>
<keyword evidence="5 11" id="KW-0479">Metal-binding</keyword>
<reference evidence="13 14" key="1">
    <citation type="submission" date="2021-01" db="EMBL/GenBank/DDBJ databases">
        <title>Belnapia mucosa sp. nov. and Belnapia arida sp. nov., isolated from the Tabernas Desert (Almeria, Spain).</title>
        <authorList>
            <person name="Molina-Menor E."/>
            <person name="Vidal-Verdu A."/>
            <person name="Calonge A."/>
            <person name="Satari L."/>
            <person name="Pereto J."/>
            <person name="Porcar M."/>
        </authorList>
    </citation>
    <scope>NUCLEOTIDE SEQUENCE [LARGE SCALE GENOMIC DNA]</scope>
    <source>
        <strain evidence="13 14">T18</strain>
    </source>
</reference>
<dbReference type="Pfam" id="PF02779">
    <property type="entry name" value="Transket_pyr"/>
    <property type="match status" value="1"/>
</dbReference>
<evidence type="ECO:0000256" key="10">
    <source>
        <dbReference type="NCBIfam" id="TIGR00232"/>
    </source>
</evidence>
<sequence length="682" mass="72755">MASLEPDSQPDAKPNPALALQAEILARPATEERRMADAIRALAIDAVEKSKSGHPGMPLGMADVATVLFSQFVKFDAADPRWPDRDRFVLSAGHGSMLLYSILHLTGQPGMTIDDIKHFRQLHSPAAGHPEFGEAPGIETTTGPLGQGIGNAVGMALAERILAARFGKSLVDHRTWAICGDGCLQEGVSHEAASLAGHLNLDKLTLLWDDNKVTIDGPTDLSFTDDTLKRFQSYGWAVRRVDGHDTAEVAAALAWAVRTPKPVLIACKTIIGFSAPKKAGTAASHGSPLGPEEAAAAKSALGWNHPPFEVPEGLRERWEAVGRRSAGTRRTWLKRLAKHPMKADFERAIAGKLPEAWHEALAALRVKTAEEKPKLATRIAGQRALEALVPSIPEMVGGSADLTGSNNTNVKGIPSVKPGDFNGRYVHYGVREHGMAAAMNGMALHGGIIPYSGAFLVFADYMRPSIRLAALMRQRVIHVLTHDSIGLGEDGPTHQPVETLAGLRAIPHLFVFRPGDAMETAECWELAVKRSDGPSVLALSRQGLTPYRTEAGENRCARGGYVVEEGSGPRRATLIATGSEVSIALVARAALEADGIATAVVSLPCWELFAAQDAGYREGVLGSALRVGIEAAIGFGWERWLGPEGLFIGMEGFGASGPVEDLYRHFGITAEAVTAAVKKRIG</sequence>
<comment type="catalytic activity">
    <reaction evidence="9 11">
        <text>D-sedoheptulose 7-phosphate + D-glyceraldehyde 3-phosphate = aldehydo-D-ribose 5-phosphate + D-xylulose 5-phosphate</text>
        <dbReference type="Rhea" id="RHEA:10508"/>
        <dbReference type="ChEBI" id="CHEBI:57483"/>
        <dbReference type="ChEBI" id="CHEBI:57737"/>
        <dbReference type="ChEBI" id="CHEBI:58273"/>
        <dbReference type="ChEBI" id="CHEBI:59776"/>
        <dbReference type="EC" id="2.2.1.1"/>
    </reaction>
</comment>
<dbReference type="InterPro" id="IPR005475">
    <property type="entry name" value="Transketolase-like_Pyr-bd"/>
</dbReference>
<protein>
    <recommendedName>
        <fullName evidence="3 10">Transketolase</fullName>
        <ecNumber evidence="3 10">2.2.1.1</ecNumber>
    </recommendedName>
</protein>
<dbReference type="InterPro" id="IPR055152">
    <property type="entry name" value="Transketolase-like_C_2"/>
</dbReference>
<evidence type="ECO:0000256" key="3">
    <source>
        <dbReference type="ARBA" id="ARBA00013152"/>
    </source>
</evidence>
<dbReference type="SUPFAM" id="SSF52518">
    <property type="entry name" value="Thiamin diphosphate-binding fold (THDP-binding)"/>
    <property type="match status" value="2"/>
</dbReference>
<evidence type="ECO:0000256" key="5">
    <source>
        <dbReference type="ARBA" id="ARBA00022723"/>
    </source>
</evidence>
<dbReference type="InterPro" id="IPR049557">
    <property type="entry name" value="Transketolase_CS"/>
</dbReference>
<dbReference type="InterPro" id="IPR033247">
    <property type="entry name" value="Transketolase_fam"/>
</dbReference>
<evidence type="ECO:0000256" key="7">
    <source>
        <dbReference type="ARBA" id="ARBA00022842"/>
    </source>
</evidence>
<dbReference type="InterPro" id="IPR020826">
    <property type="entry name" value="Transketolase_BS"/>
</dbReference>
<keyword evidence="4 11" id="KW-0808">Transferase</keyword>
<comment type="similarity">
    <text evidence="1 11">Belongs to the transketolase family.</text>
</comment>
<comment type="function">
    <text evidence="11">Catalyzes the transfer of a two-carbon ketol group from a ketose donor to an aldose acceptor, via a covalent intermediate with the cofactor thiamine pyrophosphate.</text>
</comment>
<evidence type="ECO:0000313" key="13">
    <source>
        <dbReference type="EMBL" id="MBL6077045.1"/>
    </source>
</evidence>
<comment type="caution">
    <text evidence="13">The sequence shown here is derived from an EMBL/GenBank/DDBJ whole genome shotgun (WGS) entry which is preliminary data.</text>
</comment>
<dbReference type="PANTHER" id="PTHR43522:SF2">
    <property type="entry name" value="TRANSKETOLASE 1-RELATED"/>
    <property type="match status" value="1"/>
</dbReference>
<name>A0ABS1TX73_9PROT</name>